<comment type="caution">
    <text evidence="20">The sequence shown here is derived from an EMBL/GenBank/DDBJ whole genome shotgun (WGS) entry which is preliminary data.</text>
</comment>
<dbReference type="InterPro" id="IPR014024">
    <property type="entry name" value="Auxin_eff_plant"/>
</dbReference>
<reference evidence="20 21" key="1">
    <citation type="journal article" date="2020" name="Mol. Plant">
        <title>The Chromosome-Based Rubber Tree Genome Provides New Insights into Spurge Genome Evolution and Rubber Biosynthesis.</title>
        <authorList>
            <person name="Liu J."/>
            <person name="Shi C."/>
            <person name="Shi C.C."/>
            <person name="Li W."/>
            <person name="Zhang Q.J."/>
            <person name="Zhang Y."/>
            <person name="Li K."/>
            <person name="Lu H.F."/>
            <person name="Shi C."/>
            <person name="Zhu S.T."/>
            <person name="Xiao Z.Y."/>
            <person name="Nan H."/>
            <person name="Yue Y."/>
            <person name="Zhu X.G."/>
            <person name="Wu Y."/>
            <person name="Hong X.N."/>
            <person name="Fan G.Y."/>
            <person name="Tong Y."/>
            <person name="Zhang D."/>
            <person name="Mao C.L."/>
            <person name="Liu Y.L."/>
            <person name="Hao S.J."/>
            <person name="Liu W.Q."/>
            <person name="Lv M.Q."/>
            <person name="Zhang H.B."/>
            <person name="Liu Y."/>
            <person name="Hu-Tang G.R."/>
            <person name="Wang J.P."/>
            <person name="Wang J.H."/>
            <person name="Sun Y.H."/>
            <person name="Ni S.B."/>
            <person name="Chen W.B."/>
            <person name="Zhang X.C."/>
            <person name="Jiao Y.N."/>
            <person name="Eichler E.E."/>
            <person name="Li G.H."/>
            <person name="Liu X."/>
            <person name="Gao L.Z."/>
        </authorList>
    </citation>
    <scope>NUCLEOTIDE SEQUENCE [LARGE SCALE GENOMIC DNA]</scope>
    <source>
        <strain evidence="21">cv. GT1</strain>
        <tissue evidence="20">Leaf</tissue>
    </source>
</reference>
<dbReference type="GO" id="GO:0051903">
    <property type="term" value="F:S-(hydroxymethyl)glutathione dehydrogenase [NAD(P)+] activity"/>
    <property type="evidence" value="ECO:0007669"/>
    <property type="project" value="TreeGrafter"/>
</dbReference>
<feature type="domain" description="Alcohol dehydrogenase-like C-terminal" evidence="18">
    <location>
        <begin position="721"/>
        <end position="853"/>
    </location>
</feature>
<evidence type="ECO:0000256" key="16">
    <source>
        <dbReference type="RuleBase" id="RU361277"/>
    </source>
</evidence>
<dbReference type="InterPro" id="IPR002328">
    <property type="entry name" value="ADH_Zn_CS"/>
</dbReference>
<feature type="transmembrane region" description="Helical" evidence="17">
    <location>
        <begin position="28"/>
        <end position="46"/>
    </location>
</feature>
<dbReference type="PANTHER" id="PTHR43880">
    <property type="entry name" value="ALCOHOL DEHYDROGENASE"/>
    <property type="match status" value="1"/>
</dbReference>
<evidence type="ECO:0000259" key="18">
    <source>
        <dbReference type="Pfam" id="PF00107"/>
    </source>
</evidence>
<keyword evidence="9 16" id="KW-0479">Metal-binding</keyword>
<evidence type="ECO:0000313" key="21">
    <source>
        <dbReference type="Proteomes" id="UP000467840"/>
    </source>
</evidence>
<evidence type="ECO:0000256" key="13">
    <source>
        <dbReference type="ARBA" id="ARBA00023027"/>
    </source>
</evidence>
<dbReference type="GO" id="GO:0055085">
    <property type="term" value="P:transmembrane transport"/>
    <property type="evidence" value="ECO:0007669"/>
    <property type="project" value="InterPro"/>
</dbReference>
<dbReference type="Proteomes" id="UP000467840">
    <property type="component" value="Chromosome 18"/>
</dbReference>
<feature type="domain" description="Alcohol dehydrogenase-like N-terminal" evidence="19">
    <location>
        <begin position="550"/>
        <end position="679"/>
    </location>
</feature>
<evidence type="ECO:0000256" key="2">
    <source>
        <dbReference type="ARBA" id="ARBA00004141"/>
    </source>
</evidence>
<feature type="transmembrane region" description="Helical" evidence="17">
    <location>
        <begin position="436"/>
        <end position="455"/>
    </location>
</feature>
<keyword evidence="10 16" id="KW-0862">Zinc</keyword>
<dbReference type="SUPFAM" id="SSF50129">
    <property type="entry name" value="GroES-like"/>
    <property type="match status" value="2"/>
</dbReference>
<evidence type="ECO:0000256" key="17">
    <source>
        <dbReference type="SAM" id="Phobius"/>
    </source>
</evidence>
<dbReference type="GO" id="GO:0009734">
    <property type="term" value="P:auxin-activated signaling pathway"/>
    <property type="evidence" value="ECO:0007669"/>
    <property type="project" value="UniProtKB-KW"/>
</dbReference>
<dbReference type="FunFam" id="3.40.50.720:FF:001292">
    <property type="entry name" value="Alcohol dehydrogenase class-P"/>
    <property type="match status" value="1"/>
</dbReference>
<comment type="cofactor">
    <cofactor evidence="1 16">
        <name>Zn(2+)</name>
        <dbReference type="ChEBI" id="CHEBI:29105"/>
    </cofactor>
</comment>
<dbReference type="GO" id="GO:0060918">
    <property type="term" value="P:auxin transport"/>
    <property type="evidence" value="ECO:0007669"/>
    <property type="project" value="UniProtKB-ARBA"/>
</dbReference>
<keyword evidence="11 17" id="KW-1133">Transmembrane helix</keyword>
<gene>
    <name evidence="20" type="ORF">GH714_000371</name>
</gene>
<evidence type="ECO:0000256" key="15">
    <source>
        <dbReference type="ARBA" id="ARBA00023294"/>
    </source>
</evidence>
<keyword evidence="8 17" id="KW-0812">Transmembrane</keyword>
<dbReference type="Pfam" id="PF03547">
    <property type="entry name" value="Mem_trans"/>
    <property type="match status" value="1"/>
</dbReference>
<keyword evidence="12" id="KW-0560">Oxidoreductase</keyword>
<comment type="similarity">
    <text evidence="16">Belongs to the zinc-containing alcohol dehydrogenase family.</text>
</comment>
<dbReference type="InterPro" id="IPR004776">
    <property type="entry name" value="Mem_transp_PIN-like"/>
</dbReference>
<keyword evidence="14 17" id="KW-0472">Membrane</keyword>
<evidence type="ECO:0000256" key="4">
    <source>
        <dbReference type="ARBA" id="ARBA00011738"/>
    </source>
</evidence>
<dbReference type="Pfam" id="PF08240">
    <property type="entry name" value="ADH_N"/>
    <property type="match status" value="1"/>
</dbReference>
<evidence type="ECO:0000256" key="12">
    <source>
        <dbReference type="ARBA" id="ARBA00023002"/>
    </source>
</evidence>
<dbReference type="InterPro" id="IPR013149">
    <property type="entry name" value="ADH-like_C"/>
</dbReference>
<feature type="transmembrane region" description="Helical" evidence="17">
    <location>
        <begin position="86"/>
        <end position="112"/>
    </location>
</feature>
<dbReference type="Gene3D" id="3.90.180.10">
    <property type="entry name" value="Medium-chain alcohol dehydrogenases, catalytic domain"/>
    <property type="match status" value="1"/>
</dbReference>
<evidence type="ECO:0000256" key="3">
    <source>
        <dbReference type="ARBA" id="ARBA00004496"/>
    </source>
</evidence>
<keyword evidence="6" id="KW-0813">Transport</keyword>
<organism evidence="20 21">
    <name type="scientific">Hevea brasiliensis</name>
    <name type="common">Para rubber tree</name>
    <name type="synonym">Siphonia brasiliensis</name>
    <dbReference type="NCBI Taxonomy" id="3981"/>
    <lineage>
        <taxon>Eukaryota</taxon>
        <taxon>Viridiplantae</taxon>
        <taxon>Streptophyta</taxon>
        <taxon>Embryophyta</taxon>
        <taxon>Tracheophyta</taxon>
        <taxon>Spermatophyta</taxon>
        <taxon>Magnoliopsida</taxon>
        <taxon>eudicotyledons</taxon>
        <taxon>Gunneridae</taxon>
        <taxon>Pentapetalae</taxon>
        <taxon>rosids</taxon>
        <taxon>fabids</taxon>
        <taxon>Malpighiales</taxon>
        <taxon>Euphorbiaceae</taxon>
        <taxon>Crotonoideae</taxon>
        <taxon>Micrandreae</taxon>
        <taxon>Hevea</taxon>
    </lineage>
</organism>
<dbReference type="Gene3D" id="3.40.50.720">
    <property type="entry name" value="NAD(P)-binding Rossmann-like Domain"/>
    <property type="match status" value="1"/>
</dbReference>
<dbReference type="GO" id="GO:0008270">
    <property type="term" value="F:zinc ion binding"/>
    <property type="evidence" value="ECO:0007669"/>
    <property type="project" value="InterPro"/>
</dbReference>
<evidence type="ECO:0000256" key="5">
    <source>
        <dbReference type="ARBA" id="ARBA00013190"/>
    </source>
</evidence>
<dbReference type="GO" id="GO:0046294">
    <property type="term" value="P:formaldehyde catabolic process"/>
    <property type="evidence" value="ECO:0007669"/>
    <property type="project" value="TreeGrafter"/>
</dbReference>
<keyword evidence="15" id="KW-0927">Auxin signaling pathway</keyword>
<dbReference type="FunFam" id="3.90.180.10:FF:000067">
    <property type="entry name" value="alcohol dehydrogenase 1-like isoform X1"/>
    <property type="match status" value="1"/>
</dbReference>
<sequence>MVPLYFAMLVAYGSVKWWKIFTPEQCSGINRFVAVFAVPVLSFHFISQNNPYQMETKFILADTLSKVIVLVILSVWAIFFNGGLDWLITLFSVATLPNTLVMGIPLLMAMYGDFTQSLMVQVVVLQCIIWYTLLLFLFEYRAATLLIKTQFPGPAAASISKIELDNDVISLNGRDPLRTESETDGNGRIRVRIRRSTSSAPDSALSSSICLTPRPSNLSNAEIFSVNTPAPFYEYTINPNTNNGYTHYNHGPNNEIIICNGDLGFGYRSGTSPRLSGYASSDAYSLQPTPRASNFNELDVTNAAGTPYWVRSPVAGKFFRQPSPAVPEVRMVWGESPGKGQNCGAGGVKDITEKEISFRDSSKTVAPEETNSKEAAATSQEMPRAFVMLKLILIVVGRKLSRNPNTYSSVLGLLWSLISFKWNVGMPSLVKYSIKIISDAGLGMAMFSLGLFMALQPRIIACGKKKATMGMAIRFICGPIVMSAASVAVGLRGVRLRAAIVQAALPQGIVPFVFAREYGLHPDILSTGCCSMGGRKPLVIEEVEVAPPQANEVRLKILFTSLCHTDVYFWEAKGQSPLFPRIFGHEASGIVESVGPGVTDLQPGDHVLPVFTGECKECRHCKSEESNMCDLLRINTDRGHMLADGQSRFSINGKPIHHFLGTSTFSEYTVVHVGCLAKINPAAPLDKVCVLSCGISTGLGATLNVAKPKRGQSVAIFGLGAVGLAAAEGARISGASRIIGVDLNPNRFEEAKKFGVTEFVNPKDYDKPVQQVIADMTDGGVDRSVECTGSIQAMISAFECVHDGWGVAVLVGVPSKDDSFKTHPMNLLNERTLKGTFFGNYKPRSDLPSVVEMYMKKELEVEKFITHYVSFSEINKAFDYMLKGESLRAAARNARKKRQPAETNTMTMTVVLLLGDGAGGSGGGGGRTWGGGGGRTWGGVVGEHEEVVVG</sequence>
<evidence type="ECO:0000256" key="14">
    <source>
        <dbReference type="ARBA" id="ARBA00023136"/>
    </source>
</evidence>
<dbReference type="CDD" id="cd08301">
    <property type="entry name" value="alcohol_DH_plants"/>
    <property type="match status" value="1"/>
</dbReference>
<evidence type="ECO:0000256" key="8">
    <source>
        <dbReference type="ARBA" id="ARBA00022692"/>
    </source>
</evidence>
<evidence type="ECO:0000256" key="11">
    <source>
        <dbReference type="ARBA" id="ARBA00022989"/>
    </source>
</evidence>
<evidence type="ECO:0000256" key="9">
    <source>
        <dbReference type="ARBA" id="ARBA00022723"/>
    </source>
</evidence>
<protein>
    <recommendedName>
        <fullName evidence="5">alcohol dehydrogenase</fullName>
        <ecNumber evidence="5">1.1.1.1</ecNumber>
    </recommendedName>
</protein>
<dbReference type="PROSITE" id="PS00059">
    <property type="entry name" value="ADH_ZINC"/>
    <property type="match status" value="1"/>
</dbReference>
<dbReference type="NCBIfam" id="TIGR00946">
    <property type="entry name" value="2a69"/>
    <property type="match status" value="1"/>
</dbReference>
<evidence type="ECO:0000256" key="10">
    <source>
        <dbReference type="ARBA" id="ARBA00022833"/>
    </source>
</evidence>
<feature type="transmembrane region" description="Helical" evidence="17">
    <location>
        <begin position="58"/>
        <end position="79"/>
    </location>
</feature>
<evidence type="ECO:0000256" key="1">
    <source>
        <dbReference type="ARBA" id="ARBA00001947"/>
    </source>
</evidence>
<evidence type="ECO:0000256" key="6">
    <source>
        <dbReference type="ARBA" id="ARBA00022448"/>
    </source>
</evidence>
<feature type="transmembrane region" description="Helical" evidence="17">
    <location>
        <begin position="467"/>
        <end position="491"/>
    </location>
</feature>
<dbReference type="GO" id="GO:0004022">
    <property type="term" value="F:alcohol dehydrogenase (NAD+) activity"/>
    <property type="evidence" value="ECO:0007669"/>
    <property type="project" value="UniProtKB-EC"/>
</dbReference>
<dbReference type="GO" id="GO:0005829">
    <property type="term" value="C:cytosol"/>
    <property type="evidence" value="ECO:0007669"/>
    <property type="project" value="TreeGrafter"/>
</dbReference>
<comment type="subcellular location">
    <subcellularLocation>
        <location evidence="3">Cytoplasm</location>
    </subcellularLocation>
    <subcellularLocation>
        <location evidence="2">Membrane</location>
        <topology evidence="2">Multi-pass membrane protein</topology>
    </subcellularLocation>
</comment>
<proteinExistence type="inferred from homology"/>
<dbReference type="EMBL" id="JAAGAX010000012">
    <property type="protein sequence ID" value="KAF2296586.1"/>
    <property type="molecule type" value="Genomic_DNA"/>
</dbReference>
<feature type="transmembrane region" description="Helical" evidence="17">
    <location>
        <begin position="118"/>
        <end position="138"/>
    </location>
</feature>
<dbReference type="Pfam" id="PF00107">
    <property type="entry name" value="ADH_zinc_N"/>
    <property type="match status" value="1"/>
</dbReference>
<evidence type="ECO:0000259" key="19">
    <source>
        <dbReference type="Pfam" id="PF08240"/>
    </source>
</evidence>
<keyword evidence="13" id="KW-0520">NAD</keyword>
<evidence type="ECO:0000256" key="7">
    <source>
        <dbReference type="ARBA" id="ARBA00022490"/>
    </source>
</evidence>
<feature type="transmembrane region" description="Helical" evidence="17">
    <location>
        <begin position="406"/>
        <end position="424"/>
    </location>
</feature>
<dbReference type="SUPFAM" id="SSF51735">
    <property type="entry name" value="NAD(P)-binding Rossmann-fold domains"/>
    <property type="match status" value="1"/>
</dbReference>
<dbReference type="InterPro" id="IPR013154">
    <property type="entry name" value="ADH-like_N"/>
</dbReference>
<keyword evidence="7" id="KW-0963">Cytoplasm</keyword>
<dbReference type="InterPro" id="IPR036291">
    <property type="entry name" value="NAD(P)-bd_dom_sf"/>
</dbReference>
<dbReference type="PANTHER" id="PTHR43880:SF26">
    <property type="entry name" value="ALCOHOL DEHYDROGENASE CLASS-P"/>
    <property type="match status" value="1"/>
</dbReference>
<name>A0A6A6L978_HEVBR</name>
<dbReference type="AlphaFoldDB" id="A0A6A6L978"/>
<dbReference type="GO" id="GO:0016020">
    <property type="term" value="C:membrane"/>
    <property type="evidence" value="ECO:0007669"/>
    <property type="project" value="UniProtKB-SubCell"/>
</dbReference>
<keyword evidence="21" id="KW-1185">Reference proteome</keyword>
<evidence type="ECO:0000313" key="20">
    <source>
        <dbReference type="EMBL" id="KAF2296586.1"/>
    </source>
</evidence>
<dbReference type="InterPro" id="IPR011032">
    <property type="entry name" value="GroES-like_sf"/>
</dbReference>
<accession>A0A6A6L978</accession>
<dbReference type="EC" id="1.1.1.1" evidence="5"/>
<comment type="subunit">
    <text evidence="4">Homodimer.</text>
</comment>